<dbReference type="GO" id="GO:0008725">
    <property type="term" value="F:DNA-3-methyladenine glycosylase activity"/>
    <property type="evidence" value="ECO:0007669"/>
    <property type="project" value="InterPro"/>
</dbReference>
<evidence type="ECO:0000313" key="2">
    <source>
        <dbReference type="EMBL" id="OCB76899.1"/>
    </source>
</evidence>
<accession>A0A1B9E4P6</accession>
<evidence type="ECO:0000256" key="1">
    <source>
        <dbReference type="PIRSR" id="PIRSR604597-1"/>
    </source>
</evidence>
<evidence type="ECO:0000313" key="3">
    <source>
        <dbReference type="Proteomes" id="UP000093510"/>
    </source>
</evidence>
<dbReference type="NCBIfam" id="TIGR00624">
    <property type="entry name" value="tag"/>
    <property type="match status" value="1"/>
</dbReference>
<dbReference type="InterPro" id="IPR005019">
    <property type="entry name" value="Adenine_glyco"/>
</dbReference>
<name>A0A1B9E4P6_9FLAO</name>
<dbReference type="InterPro" id="IPR052891">
    <property type="entry name" value="DNA-3mA_glycosylase"/>
</dbReference>
<dbReference type="OrthoDB" id="9807664at2"/>
<keyword evidence="1" id="KW-0862">Zinc</keyword>
<dbReference type="AlphaFoldDB" id="A0A1B9E4P6"/>
<dbReference type="RefSeq" id="WP_066333614.1">
    <property type="nucleotide sequence ID" value="NZ_CP017688.1"/>
</dbReference>
<comment type="caution">
    <text evidence="2">The sequence shown here is derived from an EMBL/GenBank/DDBJ whole genome shotgun (WGS) entry which is preliminary data.</text>
</comment>
<keyword evidence="3" id="KW-1185">Reference proteome</keyword>
<organism evidence="2 3">
    <name type="scientific">Flavobacterium crassostreae</name>
    <dbReference type="NCBI Taxonomy" id="1763534"/>
    <lineage>
        <taxon>Bacteria</taxon>
        <taxon>Pseudomonadati</taxon>
        <taxon>Bacteroidota</taxon>
        <taxon>Flavobacteriia</taxon>
        <taxon>Flavobacteriales</taxon>
        <taxon>Flavobacteriaceae</taxon>
        <taxon>Flavobacterium</taxon>
    </lineage>
</organism>
<gene>
    <name evidence="2" type="ORF">LPBF_05660</name>
</gene>
<reference evidence="2 3" key="1">
    <citation type="submission" date="2016-03" db="EMBL/GenBank/DDBJ databases">
        <authorList>
            <person name="Ploux O."/>
        </authorList>
    </citation>
    <scope>NUCLEOTIDE SEQUENCE [LARGE SCALE GENOMIC DNA]</scope>
    <source>
        <strain evidence="2 3">LPB0076</strain>
    </source>
</reference>
<dbReference type="GO" id="GO:0006284">
    <property type="term" value="P:base-excision repair"/>
    <property type="evidence" value="ECO:0007669"/>
    <property type="project" value="InterPro"/>
</dbReference>
<protein>
    <submittedName>
        <fullName evidence="2">DNA-3-methyladenine glycosylase</fullName>
    </submittedName>
</protein>
<dbReference type="STRING" id="1763534.GCA_001831475_00969"/>
<dbReference type="GO" id="GO:0046872">
    <property type="term" value="F:metal ion binding"/>
    <property type="evidence" value="ECO:0007669"/>
    <property type="project" value="UniProtKB-KW"/>
</dbReference>
<dbReference type="InterPro" id="IPR011257">
    <property type="entry name" value="DNA_glycosylase"/>
</dbReference>
<feature type="binding site" evidence="1">
    <location>
        <position position="20"/>
    </location>
    <ligand>
        <name>Zn(2+)</name>
        <dbReference type="ChEBI" id="CHEBI:29105"/>
    </ligand>
</feature>
<feature type="binding site" evidence="1">
    <location>
        <position position="178"/>
    </location>
    <ligand>
        <name>Zn(2+)</name>
        <dbReference type="ChEBI" id="CHEBI:29105"/>
    </ligand>
</feature>
<dbReference type="Gene3D" id="1.10.340.30">
    <property type="entry name" value="Hypothetical protein, domain 2"/>
    <property type="match status" value="1"/>
</dbReference>
<dbReference type="EMBL" id="LVEP01000019">
    <property type="protein sequence ID" value="OCB76899.1"/>
    <property type="molecule type" value="Genomic_DNA"/>
</dbReference>
<feature type="binding site" evidence="1">
    <location>
        <position position="182"/>
    </location>
    <ligand>
        <name>Zn(2+)</name>
        <dbReference type="ChEBI" id="CHEBI:29105"/>
    </ligand>
</feature>
<dbReference type="SUPFAM" id="SSF48150">
    <property type="entry name" value="DNA-glycosylase"/>
    <property type="match status" value="1"/>
</dbReference>
<dbReference type="InterPro" id="IPR004597">
    <property type="entry name" value="Tag"/>
</dbReference>
<dbReference type="PANTHER" id="PTHR30037:SF4">
    <property type="entry name" value="DNA-3-METHYLADENINE GLYCOSYLASE I"/>
    <property type="match status" value="1"/>
</dbReference>
<proteinExistence type="predicted"/>
<dbReference type="PANTHER" id="PTHR30037">
    <property type="entry name" value="DNA-3-METHYLADENINE GLYCOSYLASE 1"/>
    <property type="match status" value="1"/>
</dbReference>
<feature type="binding site" evidence="1">
    <location>
        <position position="7"/>
    </location>
    <ligand>
        <name>Zn(2+)</name>
        <dbReference type="ChEBI" id="CHEBI:29105"/>
    </ligand>
</feature>
<keyword evidence="1" id="KW-0479">Metal-binding</keyword>
<dbReference type="Proteomes" id="UP000093510">
    <property type="component" value="Unassembled WGS sequence"/>
</dbReference>
<sequence length="193" mass="22287">MQTKIRCNWCLSSVLYQEYHDQEWGKPVYDDATLFEFLILETFQAGLSWITILQKRENFRQAFDQFDYTKIAKYSPDKIQDLLQDAGIVRNKRKVHAAVTNAQAFIKIQSEFGSFCKYIWAFTNNTPIYNYPKTLQDVAATTALSDTISKDLKKRGFQFVGSTVTYAYLQAVGIVNDHLQSCWKATQAAKETF</sequence>
<dbReference type="Pfam" id="PF03352">
    <property type="entry name" value="Adenine_glyco"/>
    <property type="match status" value="1"/>
</dbReference>